<evidence type="ECO:0000256" key="1">
    <source>
        <dbReference type="ARBA" id="ARBA00005641"/>
    </source>
</evidence>
<proteinExistence type="inferred from homology"/>
<evidence type="ECO:0000256" key="3">
    <source>
        <dbReference type="ARBA" id="ARBA00023180"/>
    </source>
</evidence>
<dbReference type="GO" id="GO:0009986">
    <property type="term" value="C:cell surface"/>
    <property type="evidence" value="ECO:0007669"/>
    <property type="project" value="TreeGrafter"/>
</dbReference>
<keyword evidence="11" id="KW-1185">Reference proteome</keyword>
<evidence type="ECO:0000256" key="5">
    <source>
        <dbReference type="ARBA" id="ARBA00023316"/>
    </source>
</evidence>
<comment type="caution">
    <text evidence="10">The sequence shown here is derived from an EMBL/GenBank/DDBJ whole genome shotgun (WGS) entry which is preliminary data.</text>
</comment>
<feature type="transmembrane region" description="Helical" evidence="9">
    <location>
        <begin position="29"/>
        <end position="54"/>
    </location>
</feature>
<accession>A0A9P5Z205</accession>
<evidence type="ECO:0000256" key="4">
    <source>
        <dbReference type="ARBA" id="ARBA00023295"/>
    </source>
</evidence>
<keyword evidence="5" id="KW-0961">Cell wall biogenesis/degradation</keyword>
<evidence type="ECO:0000256" key="7">
    <source>
        <dbReference type="ARBA" id="ARBA00038929"/>
    </source>
</evidence>
<dbReference type="GO" id="GO:0071555">
    <property type="term" value="P:cell wall organization"/>
    <property type="evidence" value="ECO:0007669"/>
    <property type="project" value="UniProtKB-KW"/>
</dbReference>
<dbReference type="Proteomes" id="UP000807469">
    <property type="component" value="Unassembled WGS sequence"/>
</dbReference>
<feature type="compositionally biased region" description="Polar residues" evidence="8">
    <location>
        <begin position="60"/>
        <end position="72"/>
    </location>
</feature>
<comment type="catalytic activity">
    <reaction evidence="6">
        <text>Successive hydrolysis of beta-D-glucose units from the non-reducing ends of (1-&gt;3)-beta-D-glucans, releasing alpha-glucose.</text>
        <dbReference type="EC" id="3.2.1.58"/>
    </reaction>
</comment>
<reference evidence="10" key="1">
    <citation type="submission" date="2020-11" db="EMBL/GenBank/DDBJ databases">
        <authorList>
            <consortium name="DOE Joint Genome Institute"/>
            <person name="Ahrendt S."/>
            <person name="Riley R."/>
            <person name="Andreopoulos W."/>
            <person name="Labutti K."/>
            <person name="Pangilinan J."/>
            <person name="Ruiz-Duenas F.J."/>
            <person name="Barrasa J.M."/>
            <person name="Sanchez-Garcia M."/>
            <person name="Camarero S."/>
            <person name="Miyauchi S."/>
            <person name="Serrano A."/>
            <person name="Linde D."/>
            <person name="Babiker R."/>
            <person name="Drula E."/>
            <person name="Ayuso-Fernandez I."/>
            <person name="Pacheco R."/>
            <person name="Padilla G."/>
            <person name="Ferreira P."/>
            <person name="Barriuso J."/>
            <person name="Kellner H."/>
            <person name="Castanera R."/>
            <person name="Alfaro M."/>
            <person name="Ramirez L."/>
            <person name="Pisabarro A.G."/>
            <person name="Kuo A."/>
            <person name="Tritt A."/>
            <person name="Lipzen A."/>
            <person name="He G."/>
            <person name="Yan M."/>
            <person name="Ng V."/>
            <person name="Cullen D."/>
            <person name="Martin F."/>
            <person name="Rosso M.-N."/>
            <person name="Henrissat B."/>
            <person name="Hibbett D."/>
            <person name="Martinez A.T."/>
            <person name="Grigoriev I.V."/>
        </authorList>
    </citation>
    <scope>NUCLEOTIDE SEQUENCE</scope>
    <source>
        <strain evidence="10">CIRM-BRFM 674</strain>
    </source>
</reference>
<dbReference type="EMBL" id="MU155214">
    <property type="protein sequence ID" value="KAF9479381.1"/>
    <property type="molecule type" value="Genomic_DNA"/>
</dbReference>
<dbReference type="OrthoDB" id="62120at2759"/>
<dbReference type="GO" id="GO:0004338">
    <property type="term" value="F:glucan exo-1,3-beta-glucosidase activity"/>
    <property type="evidence" value="ECO:0007669"/>
    <property type="project" value="UniProtKB-EC"/>
</dbReference>
<evidence type="ECO:0000256" key="8">
    <source>
        <dbReference type="SAM" id="MobiDB-lite"/>
    </source>
</evidence>
<keyword evidence="4" id="KW-0326">Glycosidase</keyword>
<protein>
    <recommendedName>
        <fullName evidence="7">glucan 1,3-beta-glucosidase</fullName>
        <ecNumber evidence="7">3.2.1.58</ecNumber>
    </recommendedName>
</protein>
<gene>
    <name evidence="10" type="ORF">BDN70DRAFT_807171</name>
</gene>
<keyword evidence="9" id="KW-1133">Transmembrane helix</keyword>
<dbReference type="GO" id="GO:0009251">
    <property type="term" value="P:glucan catabolic process"/>
    <property type="evidence" value="ECO:0007669"/>
    <property type="project" value="TreeGrafter"/>
</dbReference>
<dbReference type="GO" id="GO:0005576">
    <property type="term" value="C:extracellular region"/>
    <property type="evidence" value="ECO:0007669"/>
    <property type="project" value="TreeGrafter"/>
</dbReference>
<evidence type="ECO:0000256" key="2">
    <source>
        <dbReference type="ARBA" id="ARBA00022801"/>
    </source>
</evidence>
<evidence type="ECO:0000256" key="6">
    <source>
        <dbReference type="ARBA" id="ARBA00036824"/>
    </source>
</evidence>
<dbReference type="PANTHER" id="PTHR31297">
    <property type="entry name" value="GLUCAN ENDO-1,6-BETA-GLUCOSIDASE B"/>
    <property type="match status" value="1"/>
</dbReference>
<feature type="compositionally biased region" description="Low complexity" evidence="8">
    <location>
        <begin position="73"/>
        <end position="86"/>
    </location>
</feature>
<dbReference type="InterPro" id="IPR017853">
    <property type="entry name" value="GH"/>
</dbReference>
<name>A0A9P5Z205_9AGAR</name>
<evidence type="ECO:0000313" key="11">
    <source>
        <dbReference type="Proteomes" id="UP000807469"/>
    </source>
</evidence>
<sequence>MLLAGKREDIAEDHPVTTSPVQKSKRRGLFIFLGLLALVIVVLAIVLPIIFVVVKPNHKSATSQQSGSPGSNPTATGGAASPTSSSKPISAAAITGGDGSTVTANDGSTFTYSNSFGGIWYSDPSDPYNNNAFPNSWTPPLNQTWDFAANRIYGVNLGGWFVLEPFITPALYQKYPGAIDEWTLSTLMAADTSAGGGISQIEDHYKTFITEQDIAQIAGAGLNWIRLPIPFWAIDKWNDEPFLEKVSWKYILQALQWCRKYGLRVKLDLHTIPGSQNAFNHSGKDGQIDFLMGVMGMANAQRAINYIRIITEFISQPEWSNVVPIFGIINEAEIKLIGTTEMRGFYREVYDMIRGITGIGAGKGPYISIHDGFQALDQWVGFLQNGDRVALDTHPYFAFDGQSNTAPIDTGTGADAGGTWPQSACNSWGGELNTSRSNFGVTFAGEFSNGFNDCGLFVRGVGGQPVFGGDCSTWTDSTNWTPSIKAGVQAFAMASMDALGDWFFWTWKIGNSTKGIVEAPLWSYQLGLENGWMPLDPRTAIGKCGAPDTPFDGTFQPWQTGSGGGTLAASQTSLYPYPPTDLQGTDVAQLPLYTSTGSIATLPAPTFTDASGKMVSSSDDGWFNAGDNAPGPTPIPGCAYPDPWNALDVPIPTGCTGGADAALPAVITPPPRR</sequence>
<evidence type="ECO:0000256" key="9">
    <source>
        <dbReference type="SAM" id="Phobius"/>
    </source>
</evidence>
<keyword evidence="9" id="KW-0472">Membrane</keyword>
<keyword evidence="3" id="KW-0325">Glycoprotein</keyword>
<comment type="similarity">
    <text evidence="1">Belongs to the glycosyl hydrolase 5 (cellulase A) family.</text>
</comment>
<dbReference type="InterPro" id="IPR050386">
    <property type="entry name" value="Glycosyl_hydrolase_5"/>
</dbReference>
<dbReference type="EC" id="3.2.1.58" evidence="7"/>
<feature type="region of interest" description="Disordered" evidence="8">
    <location>
        <begin position="60"/>
        <end position="92"/>
    </location>
</feature>
<keyword evidence="2" id="KW-0378">Hydrolase</keyword>
<dbReference type="SUPFAM" id="SSF51445">
    <property type="entry name" value="(Trans)glycosidases"/>
    <property type="match status" value="1"/>
</dbReference>
<keyword evidence="9" id="KW-0812">Transmembrane</keyword>
<evidence type="ECO:0000313" key="10">
    <source>
        <dbReference type="EMBL" id="KAF9479381.1"/>
    </source>
</evidence>
<dbReference type="Gene3D" id="3.20.20.80">
    <property type="entry name" value="Glycosidases"/>
    <property type="match status" value="1"/>
</dbReference>
<dbReference type="PANTHER" id="PTHR31297:SF34">
    <property type="entry name" value="GLUCAN 1,3-BETA-GLUCOSIDASE 2"/>
    <property type="match status" value="1"/>
</dbReference>
<organism evidence="10 11">
    <name type="scientific">Pholiota conissans</name>
    <dbReference type="NCBI Taxonomy" id="109636"/>
    <lineage>
        <taxon>Eukaryota</taxon>
        <taxon>Fungi</taxon>
        <taxon>Dikarya</taxon>
        <taxon>Basidiomycota</taxon>
        <taxon>Agaricomycotina</taxon>
        <taxon>Agaricomycetes</taxon>
        <taxon>Agaricomycetidae</taxon>
        <taxon>Agaricales</taxon>
        <taxon>Agaricineae</taxon>
        <taxon>Strophariaceae</taxon>
        <taxon>Pholiota</taxon>
    </lineage>
</organism>
<dbReference type="AlphaFoldDB" id="A0A9P5Z205"/>